<comment type="subcellular location">
    <subcellularLocation>
        <location evidence="10">Cytoplasm</location>
    </subcellularLocation>
</comment>
<keyword evidence="4 10" id="KW-0349">Heme</keyword>
<dbReference type="InterPro" id="IPR034505">
    <property type="entry name" value="Coproporphyrinogen-III_oxidase"/>
</dbReference>
<comment type="cofactor">
    <cofactor evidence="1">
        <name>[4Fe-4S] cluster</name>
        <dbReference type="ChEBI" id="CHEBI:49883"/>
    </cofactor>
</comment>
<dbReference type="PANTHER" id="PTHR13932:SF5">
    <property type="entry name" value="RADICAL S-ADENOSYL METHIONINE DOMAIN-CONTAINING PROTEIN 1, MITOCHONDRIAL"/>
    <property type="match status" value="1"/>
</dbReference>
<evidence type="ECO:0000256" key="7">
    <source>
        <dbReference type="ARBA" id="ARBA00023004"/>
    </source>
</evidence>
<evidence type="ECO:0000256" key="9">
    <source>
        <dbReference type="ARBA" id="ARBA00023186"/>
    </source>
</evidence>
<dbReference type="SFLD" id="SFLDG01082">
    <property type="entry name" value="B12-binding_domain_containing"/>
    <property type="match status" value="1"/>
</dbReference>
<dbReference type="Gene3D" id="3.20.20.70">
    <property type="entry name" value="Aldolase class I"/>
    <property type="match status" value="1"/>
</dbReference>
<evidence type="ECO:0000256" key="10">
    <source>
        <dbReference type="RuleBase" id="RU364116"/>
    </source>
</evidence>
<feature type="domain" description="Radical SAM core" evidence="11">
    <location>
        <begin position="1"/>
        <end position="231"/>
    </location>
</feature>
<accession>A0A7C2V948</accession>
<dbReference type="CDD" id="cd01335">
    <property type="entry name" value="Radical_SAM"/>
    <property type="match status" value="1"/>
</dbReference>
<name>A0A7C2V948_9AQUI</name>
<dbReference type="SMART" id="SM00729">
    <property type="entry name" value="Elp3"/>
    <property type="match status" value="1"/>
</dbReference>
<evidence type="ECO:0000256" key="8">
    <source>
        <dbReference type="ARBA" id="ARBA00023014"/>
    </source>
</evidence>
<keyword evidence="6 10" id="KW-0479">Metal-binding</keyword>
<evidence type="ECO:0000256" key="2">
    <source>
        <dbReference type="ARBA" id="ARBA00006100"/>
    </source>
</evidence>
<dbReference type="GO" id="GO:0006779">
    <property type="term" value="P:porphyrin-containing compound biosynthetic process"/>
    <property type="evidence" value="ECO:0007669"/>
    <property type="project" value="InterPro"/>
</dbReference>
<gene>
    <name evidence="12" type="primary">hemW</name>
    <name evidence="12" type="ORF">ENO47_01410</name>
</gene>
<organism evidence="12">
    <name type="scientific">Hydrogenobacter sp</name>
    <dbReference type="NCBI Taxonomy" id="2152829"/>
    <lineage>
        <taxon>Bacteria</taxon>
        <taxon>Pseudomonadati</taxon>
        <taxon>Aquificota</taxon>
        <taxon>Aquificia</taxon>
        <taxon>Aquificales</taxon>
        <taxon>Aquificaceae</taxon>
        <taxon>Hydrogenobacter</taxon>
    </lineage>
</organism>
<dbReference type="Pfam" id="PF04055">
    <property type="entry name" value="Radical_SAM"/>
    <property type="match status" value="1"/>
</dbReference>
<keyword evidence="5 10" id="KW-0949">S-adenosyl-L-methionine</keyword>
<dbReference type="InterPro" id="IPR004559">
    <property type="entry name" value="HemW-like"/>
</dbReference>
<keyword evidence="9 10" id="KW-0143">Chaperone</keyword>
<sequence>MLKGLYIHIPFCSYKCPYCDFVSFADPSADRKEYLNLLLKEITLYKGLDFDLRTIYFGGGTPSLIDPGLYQGFMEGLSKLLGLSHVEEISLEANPENYTLEDYRYLRSIGFNRISVGAQSLREEGLKTLGRVHSVKDTLKALDNIHRAGFENINMDLIFGYEGQSLEDLQKELDMLKGLPITHLSFYLLTPYEDTQFGNLYSKGLLKLPSEDTIGYMYDLICDSLEAMGFLHYEISNFALPGYECKHNLLYWTHEEFLGLGVSAWSFVNHTRFGNTKNIKLYAQKVKSEKRPVEYQEVLKDKDLLYDYLFVALRTKRGVEKNLLSIPEDLREFFEEEDGRWRLNRRGMLIINEILLRLK</sequence>
<proteinExistence type="inferred from homology"/>
<evidence type="ECO:0000256" key="4">
    <source>
        <dbReference type="ARBA" id="ARBA00022617"/>
    </source>
</evidence>
<dbReference type="AlphaFoldDB" id="A0A7C2V948"/>
<dbReference type="GO" id="GO:0051539">
    <property type="term" value="F:4 iron, 4 sulfur cluster binding"/>
    <property type="evidence" value="ECO:0007669"/>
    <property type="project" value="UniProtKB-UniRule"/>
</dbReference>
<evidence type="ECO:0000313" key="12">
    <source>
        <dbReference type="EMBL" id="HEW45319.1"/>
    </source>
</evidence>
<dbReference type="NCBIfam" id="TIGR00539">
    <property type="entry name" value="hemN_rel"/>
    <property type="match status" value="1"/>
</dbReference>
<evidence type="ECO:0000256" key="5">
    <source>
        <dbReference type="ARBA" id="ARBA00022691"/>
    </source>
</evidence>
<evidence type="ECO:0000256" key="1">
    <source>
        <dbReference type="ARBA" id="ARBA00001966"/>
    </source>
</evidence>
<dbReference type="EMBL" id="DSFP01000022">
    <property type="protein sequence ID" value="HEW45319.1"/>
    <property type="molecule type" value="Genomic_DNA"/>
</dbReference>
<evidence type="ECO:0000256" key="6">
    <source>
        <dbReference type="ARBA" id="ARBA00022723"/>
    </source>
</evidence>
<dbReference type="InterPro" id="IPR058240">
    <property type="entry name" value="rSAM_sf"/>
</dbReference>
<evidence type="ECO:0000256" key="3">
    <source>
        <dbReference type="ARBA" id="ARBA00017228"/>
    </source>
</evidence>
<keyword evidence="10" id="KW-0004">4Fe-4S</keyword>
<dbReference type="SFLD" id="SFLDF00562">
    <property type="entry name" value="HemN-like__clustered_with_heat"/>
    <property type="match status" value="1"/>
</dbReference>
<dbReference type="SUPFAM" id="SSF102114">
    <property type="entry name" value="Radical SAM enzymes"/>
    <property type="match status" value="1"/>
</dbReference>
<keyword evidence="8 10" id="KW-0411">Iron-sulfur</keyword>
<comment type="caution">
    <text evidence="12">The sequence shown here is derived from an EMBL/GenBank/DDBJ whole genome shotgun (WGS) entry which is preliminary data.</text>
</comment>
<dbReference type="SFLD" id="SFLDS00029">
    <property type="entry name" value="Radical_SAM"/>
    <property type="match status" value="1"/>
</dbReference>
<reference evidence="12" key="1">
    <citation type="journal article" date="2020" name="mSystems">
        <title>Genome- and Community-Level Interaction Insights into Carbon Utilization and Element Cycling Functions of Hydrothermarchaeota in Hydrothermal Sediment.</title>
        <authorList>
            <person name="Zhou Z."/>
            <person name="Liu Y."/>
            <person name="Xu W."/>
            <person name="Pan J."/>
            <person name="Luo Z.H."/>
            <person name="Li M."/>
        </authorList>
    </citation>
    <scope>NUCLEOTIDE SEQUENCE [LARGE SCALE GENOMIC DNA]</scope>
    <source>
        <strain evidence="12">SpSt-132</strain>
    </source>
</reference>
<keyword evidence="7 10" id="KW-0408">Iron</keyword>
<dbReference type="GO" id="GO:0046872">
    <property type="term" value="F:metal ion binding"/>
    <property type="evidence" value="ECO:0007669"/>
    <property type="project" value="UniProtKB-UniRule"/>
</dbReference>
<dbReference type="SFLD" id="SFLDG01065">
    <property type="entry name" value="anaerobic_coproporphyrinogen-I"/>
    <property type="match status" value="1"/>
</dbReference>
<dbReference type="GO" id="GO:0005737">
    <property type="term" value="C:cytoplasm"/>
    <property type="evidence" value="ECO:0007669"/>
    <property type="project" value="UniProtKB-SubCell"/>
</dbReference>
<keyword evidence="10" id="KW-0963">Cytoplasm</keyword>
<dbReference type="PANTHER" id="PTHR13932">
    <property type="entry name" value="COPROPORPHYRINIGEN III OXIDASE"/>
    <property type="match status" value="1"/>
</dbReference>
<comment type="function">
    <text evidence="10">Probably acts as a heme chaperone, transferring heme to an unknown acceptor. Binds one molecule of heme per monomer, possibly covalently. Binds 1 [4Fe-4S] cluster. The cluster is coordinated with 3 cysteines and an exchangeable S-adenosyl-L-methionine.</text>
</comment>
<evidence type="ECO:0000259" key="11">
    <source>
        <dbReference type="PROSITE" id="PS51918"/>
    </source>
</evidence>
<dbReference type="InterPro" id="IPR013785">
    <property type="entry name" value="Aldolase_TIM"/>
</dbReference>
<comment type="similarity">
    <text evidence="2">Belongs to the anaerobic coproporphyrinogen-III oxidase family. HemW subfamily.</text>
</comment>
<protein>
    <recommendedName>
        <fullName evidence="3 10">Heme chaperone HemW</fullName>
    </recommendedName>
</protein>
<dbReference type="InterPro" id="IPR006638">
    <property type="entry name" value="Elp3/MiaA/NifB-like_rSAM"/>
</dbReference>
<dbReference type="GO" id="GO:0004109">
    <property type="term" value="F:coproporphyrinogen oxidase activity"/>
    <property type="evidence" value="ECO:0007669"/>
    <property type="project" value="InterPro"/>
</dbReference>
<dbReference type="InterPro" id="IPR007197">
    <property type="entry name" value="rSAM"/>
</dbReference>
<dbReference type="PROSITE" id="PS51918">
    <property type="entry name" value="RADICAL_SAM"/>
    <property type="match status" value="1"/>
</dbReference>